<proteinExistence type="predicted"/>
<dbReference type="WBParaSite" id="HPBE_0002459001-mRNA-1">
    <property type="protein sequence ID" value="HPBE_0002459001-mRNA-1"/>
    <property type="gene ID" value="HPBE_0002459001"/>
</dbReference>
<protein>
    <submittedName>
        <fullName evidence="2">Piezo_RRas_bdg domain-containing protein</fullName>
    </submittedName>
</protein>
<dbReference type="AlphaFoldDB" id="A0A183GPH0"/>
<sequence>LIFPVLIFSPISVQSPHVEFDNLEQVKYRLVRDMLPPGKNTDWIWDWSINSLLIINRFDFEPTAVYGFLQNQHRSAALQ</sequence>
<evidence type="ECO:0000313" key="1">
    <source>
        <dbReference type="Proteomes" id="UP000050761"/>
    </source>
</evidence>
<keyword evidence="1" id="KW-1185">Reference proteome</keyword>
<dbReference type="Proteomes" id="UP000050761">
    <property type="component" value="Unassembled WGS sequence"/>
</dbReference>
<name>A0A183GPH0_HELPZ</name>
<organism evidence="1 2">
    <name type="scientific">Heligmosomoides polygyrus</name>
    <name type="common">Parasitic roundworm</name>
    <dbReference type="NCBI Taxonomy" id="6339"/>
    <lineage>
        <taxon>Eukaryota</taxon>
        <taxon>Metazoa</taxon>
        <taxon>Ecdysozoa</taxon>
        <taxon>Nematoda</taxon>
        <taxon>Chromadorea</taxon>
        <taxon>Rhabditida</taxon>
        <taxon>Rhabditina</taxon>
        <taxon>Rhabditomorpha</taxon>
        <taxon>Strongyloidea</taxon>
        <taxon>Heligmosomidae</taxon>
        <taxon>Heligmosomoides</taxon>
    </lineage>
</organism>
<accession>A0A183GPH0</accession>
<evidence type="ECO:0000313" key="2">
    <source>
        <dbReference type="WBParaSite" id="HPBE_0002459001-mRNA-1"/>
    </source>
</evidence>
<reference evidence="2" key="1">
    <citation type="submission" date="2019-09" db="UniProtKB">
        <authorList>
            <consortium name="WormBaseParasite"/>
        </authorList>
    </citation>
    <scope>IDENTIFICATION</scope>
</reference>